<sequence length="329" mass="34776">MRAFHADHTVPVLPPGHRFPMDKYRLLREAVAQQLPQLQLRAAEPASEGELALVHAPEYIAAVLEGWLTPAQLREIGFPWSPGMAERARRSVGATIQAARAALREGVAANLAGGTHHASAAAGGGFCVFNDIAVAARLIQAEYFRAGRGALPVAVIDLDVHQGNGTAAIFADDPSVYTLSLHGAKNFPFRKVAGDLDVDLPDGCGDADYLGALDAALARLWADHDVRHGGPPGLIFYQAGADVLATDRLGRLALTPAGVAERDRRVLAAAQERRIPLVLTMGGGYGERIEDTVAVQLQTVEIALAGWQACAAQRHAQANPGPVGAAERE</sequence>
<dbReference type="Proteomes" id="UP001057498">
    <property type="component" value="Chromosome"/>
</dbReference>
<dbReference type="Gene3D" id="3.40.800.20">
    <property type="entry name" value="Histone deacetylase domain"/>
    <property type="match status" value="1"/>
</dbReference>
<accession>A0ABN6PN55</accession>
<feature type="domain" description="Histone deacetylase" evidence="3">
    <location>
        <begin position="20"/>
        <end position="288"/>
    </location>
</feature>
<evidence type="ECO:0000313" key="4">
    <source>
        <dbReference type="EMBL" id="BDI06639.1"/>
    </source>
</evidence>
<comment type="similarity">
    <text evidence="1">Belongs to the histone deacetylase family.</text>
</comment>
<dbReference type="InterPro" id="IPR023696">
    <property type="entry name" value="Ureohydrolase_dom_sf"/>
</dbReference>
<dbReference type="PANTHER" id="PTHR10625:SF19">
    <property type="entry name" value="HISTONE DEACETYLASE 12"/>
    <property type="match status" value="1"/>
</dbReference>
<dbReference type="RefSeq" id="WP_251969893.1">
    <property type="nucleotide sequence ID" value="NZ_AP025730.1"/>
</dbReference>
<dbReference type="InterPro" id="IPR023801">
    <property type="entry name" value="His_deacetylse_dom"/>
</dbReference>
<evidence type="ECO:0000313" key="5">
    <source>
        <dbReference type="Proteomes" id="UP001057498"/>
    </source>
</evidence>
<name>A0ABN6PN55_9BURK</name>
<evidence type="ECO:0000256" key="1">
    <source>
        <dbReference type="ARBA" id="ARBA00005947"/>
    </source>
</evidence>
<evidence type="ECO:0000256" key="2">
    <source>
        <dbReference type="ARBA" id="ARBA00022801"/>
    </source>
</evidence>
<reference evidence="4" key="1">
    <citation type="submission" date="2022-04" db="EMBL/GenBank/DDBJ databases">
        <title>Whole genome sequence of Sphaerotilus sp. FB-5.</title>
        <authorList>
            <person name="Takeda M."/>
            <person name="Narihara S."/>
            <person name="Akimoto M."/>
            <person name="Akimoto R."/>
            <person name="Nishiyashiki S."/>
            <person name="Murakami T."/>
        </authorList>
    </citation>
    <scope>NUCLEOTIDE SEQUENCE</scope>
    <source>
        <strain evidence="4">FB-5</strain>
    </source>
</reference>
<gene>
    <name evidence="4" type="ORF">CATMQ487_36090</name>
</gene>
<dbReference type="InterPro" id="IPR044150">
    <property type="entry name" value="HDAC_classIV"/>
</dbReference>
<dbReference type="InterPro" id="IPR000286">
    <property type="entry name" value="HDACs"/>
</dbReference>
<dbReference type="CDD" id="cd09993">
    <property type="entry name" value="HDAC_classIV"/>
    <property type="match status" value="1"/>
</dbReference>
<dbReference type="PRINTS" id="PR01270">
    <property type="entry name" value="HDASUPER"/>
</dbReference>
<evidence type="ECO:0000259" key="3">
    <source>
        <dbReference type="Pfam" id="PF00850"/>
    </source>
</evidence>
<keyword evidence="5" id="KW-1185">Reference proteome</keyword>
<dbReference type="PANTHER" id="PTHR10625">
    <property type="entry name" value="HISTONE DEACETYLASE HDAC1-RELATED"/>
    <property type="match status" value="1"/>
</dbReference>
<dbReference type="EMBL" id="AP025730">
    <property type="protein sequence ID" value="BDI06639.1"/>
    <property type="molecule type" value="Genomic_DNA"/>
</dbReference>
<organism evidence="4 5">
    <name type="scientific">Sphaerotilus microaerophilus</name>
    <dbReference type="NCBI Taxonomy" id="2914710"/>
    <lineage>
        <taxon>Bacteria</taxon>
        <taxon>Pseudomonadati</taxon>
        <taxon>Pseudomonadota</taxon>
        <taxon>Betaproteobacteria</taxon>
        <taxon>Burkholderiales</taxon>
        <taxon>Sphaerotilaceae</taxon>
        <taxon>Sphaerotilus</taxon>
    </lineage>
</organism>
<dbReference type="Pfam" id="PF00850">
    <property type="entry name" value="Hist_deacetyl"/>
    <property type="match status" value="1"/>
</dbReference>
<protein>
    <submittedName>
        <fullName evidence="4">Histone deacetylase</fullName>
    </submittedName>
</protein>
<keyword evidence="2" id="KW-0378">Hydrolase</keyword>
<dbReference type="InterPro" id="IPR037138">
    <property type="entry name" value="His_deacetylse_dom_sf"/>
</dbReference>
<proteinExistence type="inferred from homology"/>
<dbReference type="SUPFAM" id="SSF52768">
    <property type="entry name" value="Arginase/deacetylase"/>
    <property type="match status" value="1"/>
</dbReference>